<dbReference type="EMBL" id="CM035416">
    <property type="protein sequence ID" value="KAH7426260.1"/>
    <property type="molecule type" value="Genomic_DNA"/>
</dbReference>
<dbReference type="SMART" id="SM00225">
    <property type="entry name" value="BTB"/>
    <property type="match status" value="1"/>
</dbReference>
<feature type="domain" description="BTB" evidence="3">
    <location>
        <begin position="34"/>
        <end position="96"/>
    </location>
</feature>
<feature type="region of interest" description="Disordered" evidence="2">
    <location>
        <begin position="227"/>
        <end position="247"/>
    </location>
</feature>
<evidence type="ECO:0000313" key="5">
    <source>
        <dbReference type="Proteomes" id="UP000825935"/>
    </source>
</evidence>
<evidence type="ECO:0000259" key="3">
    <source>
        <dbReference type="PROSITE" id="PS50097"/>
    </source>
</evidence>
<dbReference type="InterPro" id="IPR000210">
    <property type="entry name" value="BTB/POZ_dom"/>
</dbReference>
<comment type="caution">
    <text evidence="4">The sequence shown here is derived from an EMBL/GenBank/DDBJ whole genome shotgun (WGS) entry which is preliminary data.</text>
</comment>
<name>A0A8T2TVF6_CERRI</name>
<protein>
    <recommendedName>
        <fullName evidence="3">BTB domain-containing protein</fullName>
    </recommendedName>
</protein>
<dbReference type="PANTHER" id="PTHR47369:SF1">
    <property type="entry name" value="BTB_POZ DOMAIN-CONTAINING PROTEIN"/>
    <property type="match status" value="1"/>
</dbReference>
<dbReference type="InterPro" id="IPR011333">
    <property type="entry name" value="SKP1/BTB/POZ_sf"/>
</dbReference>
<feature type="region of interest" description="Disordered" evidence="2">
    <location>
        <begin position="374"/>
        <end position="442"/>
    </location>
</feature>
<feature type="compositionally biased region" description="Acidic residues" evidence="2">
    <location>
        <begin position="385"/>
        <end position="415"/>
    </location>
</feature>
<organism evidence="4 5">
    <name type="scientific">Ceratopteris richardii</name>
    <name type="common">Triangle waterfern</name>
    <dbReference type="NCBI Taxonomy" id="49495"/>
    <lineage>
        <taxon>Eukaryota</taxon>
        <taxon>Viridiplantae</taxon>
        <taxon>Streptophyta</taxon>
        <taxon>Embryophyta</taxon>
        <taxon>Tracheophyta</taxon>
        <taxon>Polypodiopsida</taxon>
        <taxon>Polypodiidae</taxon>
        <taxon>Polypodiales</taxon>
        <taxon>Pteridineae</taxon>
        <taxon>Pteridaceae</taxon>
        <taxon>Parkerioideae</taxon>
        <taxon>Ceratopteris</taxon>
    </lineage>
</organism>
<dbReference type="AlphaFoldDB" id="A0A8T2TVF6"/>
<dbReference type="Pfam" id="PF00651">
    <property type="entry name" value="BTB"/>
    <property type="match status" value="1"/>
</dbReference>
<dbReference type="OrthoDB" id="6359943at2759"/>
<accession>A0A8T2TVF6</accession>
<evidence type="ECO:0000256" key="1">
    <source>
        <dbReference type="ARBA" id="ARBA00004906"/>
    </source>
</evidence>
<proteinExistence type="predicted"/>
<reference evidence="4" key="1">
    <citation type="submission" date="2021-08" db="EMBL/GenBank/DDBJ databases">
        <title>WGS assembly of Ceratopteris richardii.</title>
        <authorList>
            <person name="Marchant D.B."/>
            <person name="Chen G."/>
            <person name="Jenkins J."/>
            <person name="Shu S."/>
            <person name="Leebens-Mack J."/>
            <person name="Grimwood J."/>
            <person name="Schmutz J."/>
            <person name="Soltis P."/>
            <person name="Soltis D."/>
            <person name="Chen Z.-H."/>
        </authorList>
    </citation>
    <scope>NUCLEOTIDE SEQUENCE</scope>
    <source>
        <strain evidence="4">Whitten #5841</strain>
        <tissue evidence="4">Leaf</tissue>
    </source>
</reference>
<dbReference type="PANTHER" id="PTHR47369">
    <property type="entry name" value="BTB/POZ DOMAIN-CONTAINING PROTEIN"/>
    <property type="match status" value="1"/>
</dbReference>
<dbReference type="Gene3D" id="3.30.710.10">
    <property type="entry name" value="Potassium Channel Kv1.1, Chain A"/>
    <property type="match status" value="1"/>
</dbReference>
<keyword evidence="5" id="KW-1185">Reference proteome</keyword>
<comment type="pathway">
    <text evidence="1">Protein modification; protein ubiquitination.</text>
</comment>
<evidence type="ECO:0000313" key="4">
    <source>
        <dbReference type="EMBL" id="KAH7426260.1"/>
    </source>
</evidence>
<evidence type="ECO:0000256" key="2">
    <source>
        <dbReference type="SAM" id="MobiDB-lite"/>
    </source>
</evidence>
<dbReference type="PROSITE" id="PS50097">
    <property type="entry name" value="BTB"/>
    <property type="match status" value="1"/>
</dbReference>
<dbReference type="OMA" id="MCIDLFT"/>
<dbReference type="Proteomes" id="UP000825935">
    <property type="component" value="Chromosome 11"/>
</dbReference>
<sequence length="614" mass="69593">MEKENIQEIRPSLDAGTALCEHIQNTGFRGHLFSDIIVAFKGKEYPLHKIILSQSHYFYSLLSGPWKESGLDRIEMQIDDPMVTSEGLESAFAFMYGVIPTFTADNVVSILAAGSFLGLENLSESSLRFALNDLKVGTFAKYNDLAEKHCYGRFAKRLHDACWSILCTHASRELLHHLPKLPLEVLCHLLKSDELWVLNEADRYKLAKQALIDWKLAQVEAAGEKETSFPEELRRKRSKSMCSRKAGTSGVVVPRMSRTRTGERGSRLLVKNRQSKRKEVCVLQMESRHAVDIVKEREEQDLKRLRRLWETDAVGLELCTELFTEGGIIFAHLKVNEILQVKRELEDANLSSDVANNSIWHQVLLNEYLSKLDHSPSEAKTPSYTDEEEEDDIDDEEEDDEDEDDDEDLSEQDSSDSDRWSTDNGEDSNSSNGRDGECPYKEKKLPNSFLVSFMSDNKGVENLDPGMRRTTGGFTWSAKPGYGMHLENFPPFRFGIEFDFNDKIWRNHLDWKSQGVPYGGALWRIEIFADVLPCDHMLCKLTSMPKDVGKEMQYRAKVFTNTLLGLRCAAGVGVSARSLSARENIGMVLAMCDLVKDEPLRVSAVVQLIDDDVV</sequence>
<dbReference type="SUPFAM" id="SSF54695">
    <property type="entry name" value="POZ domain"/>
    <property type="match status" value="1"/>
</dbReference>
<gene>
    <name evidence="4" type="ORF">KP509_11G092600</name>
</gene>